<dbReference type="AlphaFoldDB" id="A0A8S3ZMQ8"/>
<dbReference type="Proteomes" id="UP000678393">
    <property type="component" value="Unassembled WGS sequence"/>
</dbReference>
<dbReference type="EMBL" id="CAJHNH020003347">
    <property type="protein sequence ID" value="CAG5129098.1"/>
    <property type="molecule type" value="Genomic_DNA"/>
</dbReference>
<name>A0A8S3ZMQ8_9EUPU</name>
<feature type="non-terminal residue" evidence="1">
    <location>
        <position position="1"/>
    </location>
</feature>
<sequence length="55" mass="6276">EEYEEGMSLIMFGASSSMKFVPFALTHEECVSMTKYWAEAKGQIPQCMQPLLNKQ</sequence>
<accession>A0A8S3ZMQ8</accession>
<comment type="caution">
    <text evidence="1">The sequence shown here is derived from an EMBL/GenBank/DDBJ whole genome shotgun (WGS) entry which is preliminary data.</text>
</comment>
<gene>
    <name evidence="1" type="ORF">CUNI_LOCUS14656</name>
</gene>
<organism evidence="1 2">
    <name type="scientific">Candidula unifasciata</name>
    <dbReference type="NCBI Taxonomy" id="100452"/>
    <lineage>
        <taxon>Eukaryota</taxon>
        <taxon>Metazoa</taxon>
        <taxon>Spiralia</taxon>
        <taxon>Lophotrochozoa</taxon>
        <taxon>Mollusca</taxon>
        <taxon>Gastropoda</taxon>
        <taxon>Heterobranchia</taxon>
        <taxon>Euthyneura</taxon>
        <taxon>Panpulmonata</taxon>
        <taxon>Eupulmonata</taxon>
        <taxon>Stylommatophora</taxon>
        <taxon>Helicina</taxon>
        <taxon>Helicoidea</taxon>
        <taxon>Geomitridae</taxon>
        <taxon>Candidula</taxon>
    </lineage>
</organism>
<evidence type="ECO:0000313" key="1">
    <source>
        <dbReference type="EMBL" id="CAG5129098.1"/>
    </source>
</evidence>
<keyword evidence="2" id="KW-1185">Reference proteome</keyword>
<reference evidence="1" key="1">
    <citation type="submission" date="2021-04" db="EMBL/GenBank/DDBJ databases">
        <authorList>
            <consortium name="Molecular Ecology Group"/>
        </authorList>
    </citation>
    <scope>NUCLEOTIDE SEQUENCE</scope>
</reference>
<protein>
    <submittedName>
        <fullName evidence="1">Uncharacterized protein</fullName>
    </submittedName>
</protein>
<evidence type="ECO:0000313" key="2">
    <source>
        <dbReference type="Proteomes" id="UP000678393"/>
    </source>
</evidence>
<feature type="non-terminal residue" evidence="1">
    <location>
        <position position="55"/>
    </location>
</feature>
<proteinExistence type="predicted"/>